<protein>
    <submittedName>
        <fullName evidence="1">Uncharacterized protein</fullName>
    </submittedName>
</protein>
<evidence type="ECO:0000313" key="1">
    <source>
        <dbReference type="EMBL" id="KIM81569.1"/>
    </source>
</evidence>
<accession>A0A0C3FP45</accession>
<gene>
    <name evidence="1" type="ORF">PILCRDRAFT_821351</name>
</gene>
<organism evidence="1 2">
    <name type="scientific">Piloderma croceum (strain F 1598)</name>
    <dbReference type="NCBI Taxonomy" id="765440"/>
    <lineage>
        <taxon>Eukaryota</taxon>
        <taxon>Fungi</taxon>
        <taxon>Dikarya</taxon>
        <taxon>Basidiomycota</taxon>
        <taxon>Agaricomycotina</taxon>
        <taxon>Agaricomycetes</taxon>
        <taxon>Agaricomycetidae</taxon>
        <taxon>Atheliales</taxon>
        <taxon>Atheliaceae</taxon>
        <taxon>Piloderma</taxon>
    </lineage>
</organism>
<dbReference type="AlphaFoldDB" id="A0A0C3FP45"/>
<evidence type="ECO:0000313" key="2">
    <source>
        <dbReference type="Proteomes" id="UP000054166"/>
    </source>
</evidence>
<reference evidence="1 2" key="1">
    <citation type="submission" date="2014-04" db="EMBL/GenBank/DDBJ databases">
        <authorList>
            <consortium name="DOE Joint Genome Institute"/>
            <person name="Kuo A."/>
            <person name="Tarkka M."/>
            <person name="Buscot F."/>
            <person name="Kohler A."/>
            <person name="Nagy L.G."/>
            <person name="Floudas D."/>
            <person name="Copeland A."/>
            <person name="Barry K.W."/>
            <person name="Cichocki N."/>
            <person name="Veneault-Fourrey C."/>
            <person name="LaButti K."/>
            <person name="Lindquist E.A."/>
            <person name="Lipzen A."/>
            <person name="Lundell T."/>
            <person name="Morin E."/>
            <person name="Murat C."/>
            <person name="Sun H."/>
            <person name="Tunlid A."/>
            <person name="Henrissat B."/>
            <person name="Grigoriev I.V."/>
            <person name="Hibbett D.S."/>
            <person name="Martin F."/>
            <person name="Nordberg H.P."/>
            <person name="Cantor M.N."/>
            <person name="Hua S.X."/>
        </authorList>
    </citation>
    <scope>NUCLEOTIDE SEQUENCE [LARGE SCALE GENOMIC DNA]</scope>
    <source>
        <strain evidence="1 2">F 1598</strain>
    </source>
</reference>
<proteinExistence type="predicted"/>
<reference evidence="2" key="2">
    <citation type="submission" date="2015-01" db="EMBL/GenBank/DDBJ databases">
        <title>Evolutionary Origins and Diversification of the Mycorrhizal Mutualists.</title>
        <authorList>
            <consortium name="DOE Joint Genome Institute"/>
            <consortium name="Mycorrhizal Genomics Consortium"/>
            <person name="Kohler A."/>
            <person name="Kuo A."/>
            <person name="Nagy L.G."/>
            <person name="Floudas D."/>
            <person name="Copeland A."/>
            <person name="Barry K.W."/>
            <person name="Cichocki N."/>
            <person name="Veneault-Fourrey C."/>
            <person name="LaButti K."/>
            <person name="Lindquist E.A."/>
            <person name="Lipzen A."/>
            <person name="Lundell T."/>
            <person name="Morin E."/>
            <person name="Murat C."/>
            <person name="Riley R."/>
            <person name="Ohm R."/>
            <person name="Sun H."/>
            <person name="Tunlid A."/>
            <person name="Henrissat B."/>
            <person name="Grigoriev I.V."/>
            <person name="Hibbett D.S."/>
            <person name="Martin F."/>
        </authorList>
    </citation>
    <scope>NUCLEOTIDE SEQUENCE [LARGE SCALE GENOMIC DNA]</scope>
    <source>
        <strain evidence="2">F 1598</strain>
    </source>
</reference>
<dbReference type="InParanoid" id="A0A0C3FP45"/>
<dbReference type="EMBL" id="KN832998">
    <property type="protein sequence ID" value="KIM81569.1"/>
    <property type="molecule type" value="Genomic_DNA"/>
</dbReference>
<dbReference type="HOGENOM" id="CLU_3051170_0_0_1"/>
<sequence>MWPWIFPQRRQKLDNELGMFISAAAAASAGEGIRIVDTRNEQQAMRSDSTSSQS</sequence>
<name>A0A0C3FP45_PILCF</name>
<dbReference type="Proteomes" id="UP000054166">
    <property type="component" value="Unassembled WGS sequence"/>
</dbReference>
<keyword evidence="2" id="KW-1185">Reference proteome</keyword>